<evidence type="ECO:0000313" key="2">
    <source>
        <dbReference type="EMBL" id="CAF1178644.1"/>
    </source>
</evidence>
<organism evidence="1 5">
    <name type="scientific">Rotaria sordida</name>
    <dbReference type="NCBI Taxonomy" id="392033"/>
    <lineage>
        <taxon>Eukaryota</taxon>
        <taxon>Metazoa</taxon>
        <taxon>Spiralia</taxon>
        <taxon>Gnathifera</taxon>
        <taxon>Rotifera</taxon>
        <taxon>Eurotatoria</taxon>
        <taxon>Bdelloidea</taxon>
        <taxon>Philodinida</taxon>
        <taxon>Philodinidae</taxon>
        <taxon>Rotaria</taxon>
    </lineage>
</organism>
<dbReference type="EMBL" id="CAJNOO010000437">
    <property type="protein sequence ID" value="CAF0943049.1"/>
    <property type="molecule type" value="Genomic_DNA"/>
</dbReference>
<dbReference type="OrthoDB" id="10433148at2759"/>
<comment type="caution">
    <text evidence="1">The sequence shown here is derived from an EMBL/GenBank/DDBJ whole genome shotgun (WGS) entry which is preliminary data.</text>
</comment>
<proteinExistence type="predicted"/>
<name>A0A814CN03_9BILA</name>
<accession>A0A814CN03</accession>
<protein>
    <submittedName>
        <fullName evidence="1">Uncharacterized protein</fullName>
    </submittedName>
</protein>
<gene>
    <name evidence="4" type="ORF">FNK824_LOCUS5873</name>
    <name evidence="3" type="ORF">OTI717_LOCUS6240</name>
    <name evidence="1" type="ORF">RFH988_LOCUS11197</name>
    <name evidence="2" type="ORF">SEV965_LOCUS19926</name>
</gene>
<dbReference type="Proteomes" id="UP000663823">
    <property type="component" value="Unassembled WGS sequence"/>
</dbReference>
<dbReference type="AlphaFoldDB" id="A0A814CN03"/>
<evidence type="ECO:0000313" key="3">
    <source>
        <dbReference type="EMBL" id="CAF3589666.1"/>
    </source>
</evidence>
<sequence length="107" mass="12048">MATEHFNDVLNKFETIDQSCRAILEHCSHSSSLDVVTDMTHRLQHAIETLQLASLTMNQPPNNLGEIFEPSTTVESYPNDRQIMLESAEIQLSPAEFSQTKSKSDNI</sequence>
<dbReference type="Proteomes" id="UP000663874">
    <property type="component" value="Unassembled WGS sequence"/>
</dbReference>
<dbReference type="Proteomes" id="UP000663882">
    <property type="component" value="Unassembled WGS sequence"/>
</dbReference>
<dbReference type="EMBL" id="CAJOBE010000486">
    <property type="protein sequence ID" value="CAF3648888.1"/>
    <property type="molecule type" value="Genomic_DNA"/>
</dbReference>
<dbReference type="EMBL" id="CAJOAX010000429">
    <property type="protein sequence ID" value="CAF3589666.1"/>
    <property type="molecule type" value="Genomic_DNA"/>
</dbReference>
<evidence type="ECO:0000313" key="1">
    <source>
        <dbReference type="EMBL" id="CAF0943049.1"/>
    </source>
</evidence>
<reference evidence="1" key="1">
    <citation type="submission" date="2021-02" db="EMBL/GenBank/DDBJ databases">
        <authorList>
            <person name="Nowell W R."/>
        </authorList>
    </citation>
    <scope>NUCLEOTIDE SEQUENCE</scope>
</reference>
<evidence type="ECO:0000313" key="4">
    <source>
        <dbReference type="EMBL" id="CAF3648888.1"/>
    </source>
</evidence>
<dbReference type="Proteomes" id="UP000663889">
    <property type="component" value="Unassembled WGS sequence"/>
</dbReference>
<dbReference type="EMBL" id="CAJNOU010001266">
    <property type="protein sequence ID" value="CAF1178644.1"/>
    <property type="molecule type" value="Genomic_DNA"/>
</dbReference>
<evidence type="ECO:0000313" key="5">
    <source>
        <dbReference type="Proteomes" id="UP000663882"/>
    </source>
</evidence>